<evidence type="ECO:0000256" key="1">
    <source>
        <dbReference type="ARBA" id="ARBA00022679"/>
    </source>
</evidence>
<dbReference type="RefSeq" id="WP_034640504.1">
    <property type="nucleotide sequence ID" value="NZ_CBCSJC010000014.1"/>
</dbReference>
<protein>
    <recommendedName>
        <fullName evidence="3">Beta-ketoacyl-[acyl-carrier-protein] synthase III C-terminal domain-containing protein</fullName>
    </recommendedName>
</protein>
<sequence length="318" mass="36357">MEPIYLSHISSYIPEKKVGVEDVAKMIRNINTPFEDTDVTRFKEELGFEFIPIEDRLSLEEMVYNACKPTVEQVKKDRKPIDYIVFVKTSQVFWHEQNVFRKLIHDFDLIEARTFSVGQQNCASIHTALLLIQNLMNNNDDVRGALLVTGDKAFYPSLRRIPDSLLGDSAVCCYLSKEMKTGRHRINVVQNDVDAVTYNGVNSTTEQLAWFNTTYYFAIRQLIRKVLKEAQLDLDQVSIIVGSNANYLTWVKVSEVLNCSIDKFYISTIKELGHLYCGDILYNIGSMDKEKILKPGDYYLTLTVGLGGTYGCALHQYV</sequence>
<dbReference type="GO" id="GO:0044550">
    <property type="term" value="P:secondary metabolite biosynthetic process"/>
    <property type="evidence" value="ECO:0007669"/>
    <property type="project" value="TreeGrafter"/>
</dbReference>
<dbReference type="STRING" id="574376.BAMA_04400"/>
<evidence type="ECO:0000313" key="4">
    <source>
        <dbReference type="EMBL" id="KEK18516.1"/>
    </source>
</evidence>
<reference evidence="4 5" key="1">
    <citation type="submission" date="2014-06" db="EMBL/GenBank/DDBJ databases">
        <title>Draft genome sequence of Bacillus manliponensis JCM 15802 (MCCC 1A00708).</title>
        <authorList>
            <person name="Lai Q."/>
            <person name="Liu Y."/>
            <person name="Shao Z."/>
        </authorList>
    </citation>
    <scope>NUCLEOTIDE SEQUENCE [LARGE SCALE GENOMIC DNA]</scope>
    <source>
        <strain evidence="4 5">JCM 15802</strain>
    </source>
</reference>
<comment type="caution">
    <text evidence="4">The sequence shown here is derived from an EMBL/GenBank/DDBJ whole genome shotgun (WGS) entry which is preliminary data.</text>
</comment>
<dbReference type="EMBL" id="JOTN01000013">
    <property type="protein sequence ID" value="KEK18516.1"/>
    <property type="molecule type" value="Genomic_DNA"/>
</dbReference>
<dbReference type="PANTHER" id="PTHR34069:SF2">
    <property type="entry name" value="BETA-KETOACYL-[ACYL-CARRIER-PROTEIN] SYNTHASE III"/>
    <property type="match status" value="1"/>
</dbReference>
<dbReference type="InterPro" id="IPR016039">
    <property type="entry name" value="Thiolase-like"/>
</dbReference>
<dbReference type="PANTHER" id="PTHR34069">
    <property type="entry name" value="3-OXOACYL-[ACYL-CARRIER-PROTEIN] SYNTHASE 3"/>
    <property type="match status" value="1"/>
</dbReference>
<gene>
    <name evidence="4" type="ORF">BAMA_04400</name>
</gene>
<keyword evidence="1" id="KW-0808">Transferase</keyword>
<dbReference type="Pfam" id="PF08541">
    <property type="entry name" value="ACP_syn_III_C"/>
    <property type="match status" value="1"/>
</dbReference>
<dbReference type="Proteomes" id="UP000027822">
    <property type="component" value="Unassembled WGS sequence"/>
</dbReference>
<dbReference type="AlphaFoldDB" id="A0A073JWA7"/>
<dbReference type="GO" id="GO:0016746">
    <property type="term" value="F:acyltransferase activity"/>
    <property type="evidence" value="ECO:0007669"/>
    <property type="project" value="UniProtKB-KW"/>
</dbReference>
<dbReference type="InterPro" id="IPR013747">
    <property type="entry name" value="ACP_syn_III_C"/>
</dbReference>
<dbReference type="eggNOG" id="COG0332">
    <property type="taxonomic scope" value="Bacteria"/>
</dbReference>
<dbReference type="Gene3D" id="3.40.47.10">
    <property type="match status" value="2"/>
</dbReference>
<accession>A0A073JWA7</accession>
<proteinExistence type="predicted"/>
<feature type="domain" description="Beta-ketoacyl-[acyl-carrier-protein] synthase III C-terminal" evidence="3">
    <location>
        <begin position="227"/>
        <end position="316"/>
    </location>
</feature>
<dbReference type="OrthoDB" id="9815506at2"/>
<evidence type="ECO:0000256" key="2">
    <source>
        <dbReference type="ARBA" id="ARBA00023315"/>
    </source>
</evidence>
<keyword evidence="5" id="KW-1185">Reference proteome</keyword>
<keyword evidence="2" id="KW-0012">Acyltransferase</keyword>
<organism evidence="4 5">
    <name type="scientific">Bacillus manliponensis</name>
    <dbReference type="NCBI Taxonomy" id="574376"/>
    <lineage>
        <taxon>Bacteria</taxon>
        <taxon>Bacillati</taxon>
        <taxon>Bacillota</taxon>
        <taxon>Bacilli</taxon>
        <taxon>Bacillales</taxon>
        <taxon>Bacillaceae</taxon>
        <taxon>Bacillus</taxon>
        <taxon>Bacillus cereus group</taxon>
    </lineage>
</organism>
<dbReference type="SUPFAM" id="SSF53901">
    <property type="entry name" value="Thiolase-like"/>
    <property type="match status" value="1"/>
</dbReference>
<evidence type="ECO:0000313" key="5">
    <source>
        <dbReference type="Proteomes" id="UP000027822"/>
    </source>
</evidence>
<evidence type="ECO:0000259" key="3">
    <source>
        <dbReference type="Pfam" id="PF08541"/>
    </source>
</evidence>
<name>A0A073JWA7_9BACI</name>